<name>A0A0R0C0U7_9GAMM</name>
<dbReference type="STRING" id="405444.ABB26_12260"/>
<keyword evidence="3 6" id="KW-0694">RNA-binding</keyword>
<comment type="subunit">
    <text evidence="6">Part of the 50S ribosomal subunit. Contacts protein L20.</text>
</comment>
<gene>
    <name evidence="6" type="primary">rplU</name>
    <name evidence="8" type="ORF">ABB26_12260</name>
</gene>
<keyword evidence="5 6" id="KW-0687">Ribonucleoprotein</keyword>
<dbReference type="GO" id="GO:0005737">
    <property type="term" value="C:cytoplasm"/>
    <property type="evidence" value="ECO:0007669"/>
    <property type="project" value="UniProtKB-ARBA"/>
</dbReference>
<comment type="function">
    <text evidence="6 7">This protein binds to 23S rRNA in the presence of protein L20.</text>
</comment>
<dbReference type="EMBL" id="LDJI01000022">
    <property type="protein sequence ID" value="KRG63449.1"/>
    <property type="molecule type" value="Genomic_DNA"/>
</dbReference>
<dbReference type="Proteomes" id="UP000050864">
    <property type="component" value="Unassembled WGS sequence"/>
</dbReference>
<keyword evidence="9" id="KW-1185">Reference proteome</keyword>
<comment type="similarity">
    <text evidence="1 6 7">Belongs to the bacterial ribosomal protein bL21 family.</text>
</comment>
<dbReference type="GO" id="GO:0019843">
    <property type="term" value="F:rRNA binding"/>
    <property type="evidence" value="ECO:0007669"/>
    <property type="project" value="UniProtKB-UniRule"/>
</dbReference>
<dbReference type="RefSeq" id="WP_057634525.1">
    <property type="nucleotide sequence ID" value="NZ_LDJI01000022.1"/>
</dbReference>
<dbReference type="AlphaFoldDB" id="A0A0R0C0U7"/>
<dbReference type="InterPro" id="IPR028909">
    <property type="entry name" value="bL21-like"/>
</dbReference>
<dbReference type="PATRIC" id="fig|405444.3.peg.1544"/>
<dbReference type="HAMAP" id="MF_01363">
    <property type="entry name" value="Ribosomal_bL21"/>
    <property type="match status" value="1"/>
</dbReference>
<accession>A0A0R0C0U7</accession>
<evidence type="ECO:0000256" key="4">
    <source>
        <dbReference type="ARBA" id="ARBA00022980"/>
    </source>
</evidence>
<protein>
    <recommendedName>
        <fullName evidence="6">Large ribosomal subunit protein bL21</fullName>
    </recommendedName>
</protein>
<evidence type="ECO:0000313" key="8">
    <source>
        <dbReference type="EMBL" id="KRG63449.1"/>
    </source>
</evidence>
<comment type="caution">
    <text evidence="8">The sequence shown here is derived from an EMBL/GenBank/DDBJ whole genome shotgun (WGS) entry which is preliminary data.</text>
</comment>
<evidence type="ECO:0000256" key="7">
    <source>
        <dbReference type="RuleBase" id="RU000562"/>
    </source>
</evidence>
<dbReference type="OrthoDB" id="9813334at2"/>
<evidence type="ECO:0000256" key="6">
    <source>
        <dbReference type="HAMAP-Rule" id="MF_01363"/>
    </source>
</evidence>
<dbReference type="PANTHER" id="PTHR21349">
    <property type="entry name" value="50S RIBOSOMAL PROTEIN L21"/>
    <property type="match status" value="1"/>
</dbReference>
<dbReference type="GO" id="GO:0005840">
    <property type="term" value="C:ribosome"/>
    <property type="evidence" value="ECO:0007669"/>
    <property type="project" value="UniProtKB-KW"/>
</dbReference>
<dbReference type="InterPro" id="IPR036164">
    <property type="entry name" value="bL21-like_sf"/>
</dbReference>
<dbReference type="Pfam" id="PF00829">
    <property type="entry name" value="Ribosomal_L21p"/>
    <property type="match status" value="1"/>
</dbReference>
<evidence type="ECO:0000313" key="9">
    <source>
        <dbReference type="Proteomes" id="UP000050864"/>
    </source>
</evidence>
<keyword evidence="4 6" id="KW-0689">Ribosomal protein</keyword>
<dbReference type="GO" id="GO:0003735">
    <property type="term" value="F:structural constituent of ribosome"/>
    <property type="evidence" value="ECO:0007669"/>
    <property type="project" value="InterPro"/>
</dbReference>
<keyword evidence="2 6" id="KW-0699">rRNA-binding</keyword>
<sequence>MYAVLVTGGKQYRVAQGETLRVEKLEVEAGSEIKFDNILMLGDADGIKLGDALKGASVTATVVAHGRADKVRIIKFRRRKHHMKRQGHRQYYTEIQITGIAG</sequence>
<evidence type="ECO:0000256" key="1">
    <source>
        <dbReference type="ARBA" id="ARBA00008563"/>
    </source>
</evidence>
<evidence type="ECO:0000256" key="2">
    <source>
        <dbReference type="ARBA" id="ARBA00022730"/>
    </source>
</evidence>
<dbReference type="SUPFAM" id="SSF141091">
    <property type="entry name" value="L21p-like"/>
    <property type="match status" value="1"/>
</dbReference>
<dbReference type="InterPro" id="IPR018258">
    <property type="entry name" value="Ribosomal_bL21_CS"/>
</dbReference>
<evidence type="ECO:0000256" key="3">
    <source>
        <dbReference type="ARBA" id="ARBA00022884"/>
    </source>
</evidence>
<dbReference type="GO" id="GO:1990904">
    <property type="term" value="C:ribonucleoprotein complex"/>
    <property type="evidence" value="ECO:0007669"/>
    <property type="project" value="UniProtKB-KW"/>
</dbReference>
<proteinExistence type="inferred from homology"/>
<dbReference type="PROSITE" id="PS01169">
    <property type="entry name" value="RIBOSOMAL_L21"/>
    <property type="match status" value="1"/>
</dbReference>
<reference evidence="8 9" key="1">
    <citation type="submission" date="2015-05" db="EMBL/GenBank/DDBJ databases">
        <title>Genome sequencing and analysis of members of genus Stenotrophomonas.</title>
        <authorList>
            <person name="Patil P.P."/>
            <person name="Midha S."/>
            <person name="Patil P.B."/>
        </authorList>
    </citation>
    <scope>NUCLEOTIDE SEQUENCE [LARGE SCALE GENOMIC DNA]</scope>
    <source>
        <strain evidence="8 9">DSM 18929</strain>
    </source>
</reference>
<dbReference type="InterPro" id="IPR001787">
    <property type="entry name" value="Ribosomal_bL21"/>
</dbReference>
<dbReference type="GO" id="GO:0006412">
    <property type="term" value="P:translation"/>
    <property type="evidence" value="ECO:0007669"/>
    <property type="project" value="UniProtKB-UniRule"/>
</dbReference>
<dbReference type="PANTHER" id="PTHR21349:SF0">
    <property type="entry name" value="LARGE RIBOSOMAL SUBUNIT PROTEIN BL21M"/>
    <property type="match status" value="1"/>
</dbReference>
<dbReference type="NCBIfam" id="TIGR00061">
    <property type="entry name" value="L21"/>
    <property type="match status" value="1"/>
</dbReference>
<organism evidence="8 9">
    <name type="scientific">Stenotrophomonas humi</name>
    <dbReference type="NCBI Taxonomy" id="405444"/>
    <lineage>
        <taxon>Bacteria</taxon>
        <taxon>Pseudomonadati</taxon>
        <taxon>Pseudomonadota</taxon>
        <taxon>Gammaproteobacteria</taxon>
        <taxon>Lysobacterales</taxon>
        <taxon>Lysobacteraceae</taxon>
        <taxon>Stenotrophomonas</taxon>
    </lineage>
</organism>
<evidence type="ECO:0000256" key="5">
    <source>
        <dbReference type="ARBA" id="ARBA00023274"/>
    </source>
</evidence>